<dbReference type="EMBL" id="PPGH01000007">
    <property type="protein sequence ID" value="PQJ97606.1"/>
    <property type="molecule type" value="Genomic_DNA"/>
</dbReference>
<evidence type="ECO:0000256" key="4">
    <source>
        <dbReference type="ARBA" id="ARBA00022679"/>
    </source>
</evidence>
<evidence type="ECO:0000256" key="5">
    <source>
        <dbReference type="ARBA" id="ARBA00023136"/>
    </source>
</evidence>
<dbReference type="CDD" id="cd07984">
    <property type="entry name" value="LPLAT_LABLAT-like"/>
    <property type="match status" value="1"/>
</dbReference>
<evidence type="ECO:0000256" key="3">
    <source>
        <dbReference type="ARBA" id="ARBA00022519"/>
    </source>
</evidence>
<dbReference type="OrthoDB" id="9803456at2"/>
<accession>A0A2S7XNS5</accession>
<evidence type="ECO:0000256" key="1">
    <source>
        <dbReference type="ARBA" id="ARBA00004533"/>
    </source>
</evidence>
<dbReference type="RefSeq" id="WP_105072390.1">
    <property type="nucleotide sequence ID" value="NZ_PPGH01000007.1"/>
</dbReference>
<dbReference type="GO" id="GO:0009247">
    <property type="term" value="P:glycolipid biosynthetic process"/>
    <property type="evidence" value="ECO:0007669"/>
    <property type="project" value="UniProtKB-ARBA"/>
</dbReference>
<keyword evidence="7" id="KW-1133">Transmembrane helix</keyword>
<organism evidence="8 10">
    <name type="scientific">Chromatium okenii</name>
    <dbReference type="NCBI Taxonomy" id="61644"/>
    <lineage>
        <taxon>Bacteria</taxon>
        <taxon>Pseudomonadati</taxon>
        <taxon>Pseudomonadota</taxon>
        <taxon>Gammaproteobacteria</taxon>
        <taxon>Chromatiales</taxon>
        <taxon>Chromatiaceae</taxon>
        <taxon>Chromatium</taxon>
    </lineage>
</organism>
<evidence type="ECO:0000313" key="9">
    <source>
        <dbReference type="EMBL" id="PQJ97606.1"/>
    </source>
</evidence>
<evidence type="ECO:0000256" key="6">
    <source>
        <dbReference type="ARBA" id="ARBA00023315"/>
    </source>
</evidence>
<dbReference type="Proteomes" id="UP000239936">
    <property type="component" value="Unassembled WGS sequence"/>
</dbReference>
<evidence type="ECO:0000313" key="10">
    <source>
        <dbReference type="Proteomes" id="UP000239936"/>
    </source>
</evidence>
<dbReference type="PANTHER" id="PTHR30606">
    <property type="entry name" value="LIPID A BIOSYNTHESIS LAUROYL ACYLTRANSFERASE"/>
    <property type="match status" value="1"/>
</dbReference>
<feature type="transmembrane region" description="Helical" evidence="7">
    <location>
        <begin position="12"/>
        <end position="45"/>
    </location>
</feature>
<dbReference type="Pfam" id="PF03279">
    <property type="entry name" value="Lip_A_acyltrans"/>
    <property type="match status" value="1"/>
</dbReference>
<proteinExistence type="predicted"/>
<keyword evidence="10" id="KW-1185">Reference proteome</keyword>
<gene>
    <name evidence="9" type="ORF">CXB77_00580</name>
    <name evidence="8" type="ORF">CXB77_14290</name>
</gene>
<keyword evidence="4 8" id="KW-0808">Transferase</keyword>
<dbReference type="GO" id="GO:0005886">
    <property type="term" value="C:plasma membrane"/>
    <property type="evidence" value="ECO:0007669"/>
    <property type="project" value="UniProtKB-SubCell"/>
</dbReference>
<name>A0A2S7XNS5_9GAMM</name>
<dbReference type="PIRSF" id="PIRSF026649">
    <property type="entry name" value="MsbB"/>
    <property type="match status" value="1"/>
</dbReference>
<evidence type="ECO:0000313" key="8">
    <source>
        <dbReference type="EMBL" id="PQJ95384.1"/>
    </source>
</evidence>
<dbReference type="InterPro" id="IPR004960">
    <property type="entry name" value="LipA_acyltrans"/>
</dbReference>
<comment type="caution">
    <text evidence="8">The sequence shown here is derived from an EMBL/GenBank/DDBJ whole genome shotgun (WGS) entry which is preliminary data.</text>
</comment>
<dbReference type="GO" id="GO:0016746">
    <property type="term" value="F:acyltransferase activity"/>
    <property type="evidence" value="ECO:0007669"/>
    <property type="project" value="UniProtKB-KW"/>
</dbReference>
<keyword evidence="7" id="KW-0812">Transmembrane</keyword>
<sequence length="306" mass="35356">MPLKLLHPRHWVSWLGVAIIYLLGRLPFPLLWAFGSFIGGLSYLFAGSRRRIARRNLQCCFPTLSNIAREYLLWKHFIWLGVAVLTQGVRWEISPARVRRLVHIRNQSIIDTYLTADRPIILLAPHFIALELGGAGLTALVHPCVHMYQRLRNPVMDWRVRRARCQFGSIPIERSDDLRGLIRIIKAGTPFIYLPDQDAGRRGIFVPFCDQPASTVPMLGRFAAKTNAVVIPTITRFLPWGRGVELCFYPPLEQFPSGDQIADTTQMNQVIEAHVRDLPAQYFWVHRRFKTRPDHLSPLYYVKRKR</sequence>
<keyword evidence="5 7" id="KW-0472">Membrane</keyword>
<protein>
    <submittedName>
        <fullName evidence="8">Lipid A biosynthesis acyltransferase</fullName>
    </submittedName>
</protein>
<evidence type="ECO:0000256" key="2">
    <source>
        <dbReference type="ARBA" id="ARBA00022475"/>
    </source>
</evidence>
<keyword evidence="3" id="KW-0997">Cell inner membrane</keyword>
<comment type="subcellular location">
    <subcellularLocation>
        <location evidence="1">Cell inner membrane</location>
    </subcellularLocation>
</comment>
<keyword evidence="2" id="KW-1003">Cell membrane</keyword>
<evidence type="ECO:0000256" key="7">
    <source>
        <dbReference type="SAM" id="Phobius"/>
    </source>
</evidence>
<keyword evidence="6 8" id="KW-0012">Acyltransferase</keyword>
<reference evidence="8 10" key="1">
    <citation type="submission" date="2018-01" db="EMBL/GenBank/DDBJ databases">
        <title>The complete genome sequence of Chromatium okenii LaCa, a purple sulfur bacterium with a turbulent life.</title>
        <authorList>
            <person name="Luedin S.M."/>
            <person name="Liechti N."/>
            <person name="Storelli N."/>
            <person name="Danza F."/>
            <person name="Wittwer M."/>
            <person name="Pothier J.F."/>
            <person name="Tonolla M.A."/>
        </authorList>
    </citation>
    <scope>NUCLEOTIDE SEQUENCE [LARGE SCALE GENOMIC DNA]</scope>
    <source>
        <strain evidence="8 10">LaCa</strain>
    </source>
</reference>
<dbReference type="EMBL" id="PPGH01000037">
    <property type="protein sequence ID" value="PQJ95384.1"/>
    <property type="molecule type" value="Genomic_DNA"/>
</dbReference>
<dbReference type="PANTHER" id="PTHR30606:SF9">
    <property type="entry name" value="LIPID A BIOSYNTHESIS LAUROYLTRANSFERASE"/>
    <property type="match status" value="1"/>
</dbReference>
<dbReference type="AlphaFoldDB" id="A0A2S7XNS5"/>